<dbReference type="EMBL" id="CAJNOK010012351">
    <property type="protein sequence ID" value="CAF1161704.1"/>
    <property type="molecule type" value="Genomic_DNA"/>
</dbReference>
<dbReference type="InterPro" id="IPR005225">
    <property type="entry name" value="Small_GTP-bd"/>
</dbReference>
<evidence type="ECO:0000256" key="3">
    <source>
        <dbReference type="ARBA" id="ARBA00023134"/>
    </source>
</evidence>
<feature type="binding site" evidence="5">
    <location>
        <position position="31"/>
    </location>
    <ligand>
        <name>Mg(2+)</name>
        <dbReference type="ChEBI" id="CHEBI:18420"/>
    </ligand>
</feature>
<dbReference type="SMART" id="SM00177">
    <property type="entry name" value="ARF"/>
    <property type="match status" value="1"/>
</dbReference>
<dbReference type="InterPro" id="IPR027417">
    <property type="entry name" value="P-loop_NTPase"/>
</dbReference>
<dbReference type="EMBL" id="CAJOBA010033877">
    <property type="protein sequence ID" value="CAF3973433.1"/>
    <property type="molecule type" value="Genomic_DNA"/>
</dbReference>
<keyword evidence="5" id="KW-0460">Magnesium</keyword>
<dbReference type="GO" id="GO:0005525">
    <property type="term" value="F:GTP binding"/>
    <property type="evidence" value="ECO:0007669"/>
    <property type="project" value="UniProtKB-KW"/>
</dbReference>
<dbReference type="PANTHER" id="PTHR11711">
    <property type="entry name" value="ADP RIBOSYLATION FACTOR-RELATED"/>
    <property type="match status" value="1"/>
</dbReference>
<keyword evidence="5" id="KW-0479">Metal-binding</keyword>
<dbReference type="GO" id="GO:0046872">
    <property type="term" value="F:metal ion binding"/>
    <property type="evidence" value="ECO:0007669"/>
    <property type="project" value="UniProtKB-KW"/>
</dbReference>
<evidence type="ECO:0000313" key="8">
    <source>
        <dbReference type="EMBL" id="CAF3973433.1"/>
    </source>
</evidence>
<dbReference type="PRINTS" id="PR00328">
    <property type="entry name" value="SAR1GTPBP"/>
</dbReference>
<evidence type="ECO:0000256" key="1">
    <source>
        <dbReference type="ARBA" id="ARBA00010290"/>
    </source>
</evidence>
<comment type="caution">
    <text evidence="8">The sequence shown here is derived from an EMBL/GenBank/DDBJ whole genome shotgun (WGS) entry which is preliminary data.</text>
</comment>
<accession>A0A8S2MZN2</accession>
<dbReference type="NCBIfam" id="TIGR00231">
    <property type="entry name" value="small_GTP"/>
    <property type="match status" value="1"/>
</dbReference>
<dbReference type="SUPFAM" id="SSF52540">
    <property type="entry name" value="P-loop containing nucleoside triphosphate hydrolases"/>
    <property type="match status" value="1"/>
</dbReference>
<evidence type="ECO:0008006" key="10">
    <source>
        <dbReference type="Google" id="ProtNLM"/>
    </source>
</evidence>
<keyword evidence="2 4" id="KW-0547">Nucleotide-binding</keyword>
<dbReference type="Gene3D" id="3.40.50.300">
    <property type="entry name" value="P-loop containing nucleotide triphosphate hydrolases"/>
    <property type="match status" value="1"/>
</dbReference>
<dbReference type="Pfam" id="PF00025">
    <property type="entry name" value="Arf"/>
    <property type="match status" value="1"/>
</dbReference>
<evidence type="ECO:0000313" key="9">
    <source>
        <dbReference type="Proteomes" id="UP000682733"/>
    </source>
</evidence>
<evidence type="ECO:0000256" key="4">
    <source>
        <dbReference type="PIRSR" id="PIRSR606689-1"/>
    </source>
</evidence>
<comment type="similarity">
    <text evidence="1">Belongs to the small GTPase superfamily. Arf family.</text>
</comment>
<organism evidence="8 9">
    <name type="scientific">Didymodactylos carnosus</name>
    <dbReference type="NCBI Taxonomy" id="1234261"/>
    <lineage>
        <taxon>Eukaryota</taxon>
        <taxon>Metazoa</taxon>
        <taxon>Spiralia</taxon>
        <taxon>Gnathifera</taxon>
        <taxon>Rotifera</taxon>
        <taxon>Eurotatoria</taxon>
        <taxon>Bdelloidea</taxon>
        <taxon>Philodinida</taxon>
        <taxon>Philodinidae</taxon>
        <taxon>Didymodactylos</taxon>
    </lineage>
</organism>
<evidence type="ECO:0000256" key="5">
    <source>
        <dbReference type="PIRSR" id="PIRSR606689-2"/>
    </source>
</evidence>
<protein>
    <recommendedName>
        <fullName evidence="10">ADP-ribosylation factor</fullName>
    </recommendedName>
</protein>
<dbReference type="CDD" id="cd00878">
    <property type="entry name" value="Arf_Arl"/>
    <property type="match status" value="1"/>
</dbReference>
<dbReference type="InterPro" id="IPR024156">
    <property type="entry name" value="Small_GTPase_ARF"/>
</dbReference>
<keyword evidence="3 4" id="KW-0342">GTP-binding</keyword>
<proteinExistence type="inferred from homology"/>
<evidence type="ECO:0000256" key="2">
    <source>
        <dbReference type="ARBA" id="ARBA00022741"/>
    </source>
</evidence>
<sequence>MASRIRTMLTKLFGTPQYRGLIIGLDASGKTAIIYRLKLNEVIQTIPTIGFNVETVIYENTALTMWDVGGCDKIRPLIRHYFQNTQALIFVVDSQDNVRLGEATDELWRMLGEDELIQIPILFYLNKVDIHNGLKQEYVIKEMRLNDIRNRQWFLQPCSALTGDGLYEGLHWLIRAVKSPLTSQSRHTNIESCASTTARENSHDENKSLQWLSQEDDDTNEEFVEKFKKHQLSVETFDHRTLLRTIWSYLKIYSRKEAIKTLFDDLKFYIRDMNETLIYFWIQIIHYACEATKNPTNDFTGFLLMNPQLLNETELPLAYYKKDTLFSAQAKTAFVLPDLKQLPSILPASASANNRVEKTVNPVHEQPVDELEDDEFLRQFESCTLINWSHKTHLRMAWLYLTRDGRRVGVKKIFDGIKNFIDNSQISRKTTFRFTMTYFWIQMIDLAIAQSPKDISFEEFLRINPHLLDGGLFLGYYKKETMLNNPTARQEMVLPDIKPLPSLVIAKSKN</sequence>
<feature type="binding site" evidence="5">
    <location>
        <position position="48"/>
    </location>
    <ligand>
        <name>Mg(2+)</name>
        <dbReference type="ChEBI" id="CHEBI:18420"/>
    </ligand>
</feature>
<dbReference type="PROSITE" id="PS51417">
    <property type="entry name" value="ARF"/>
    <property type="match status" value="1"/>
</dbReference>
<evidence type="ECO:0000256" key="6">
    <source>
        <dbReference type="SAM" id="MobiDB-lite"/>
    </source>
</evidence>
<gene>
    <name evidence="7" type="ORF">OVA965_LOCUS22124</name>
    <name evidence="8" type="ORF">TMI583_LOCUS22840</name>
</gene>
<feature type="binding site" evidence="4">
    <location>
        <begin position="126"/>
        <end position="129"/>
    </location>
    <ligand>
        <name>GTP</name>
        <dbReference type="ChEBI" id="CHEBI:37565"/>
    </ligand>
</feature>
<dbReference type="FunFam" id="3.40.50.300:FF:000412">
    <property type="entry name" value="ADP-ribosylation factor 1"/>
    <property type="match status" value="1"/>
</dbReference>
<name>A0A8S2MZN2_9BILA</name>
<dbReference type="GO" id="GO:0003924">
    <property type="term" value="F:GTPase activity"/>
    <property type="evidence" value="ECO:0007669"/>
    <property type="project" value="InterPro"/>
</dbReference>
<dbReference type="InterPro" id="IPR006689">
    <property type="entry name" value="Small_GTPase_ARF/SAR"/>
</dbReference>
<dbReference type="AlphaFoldDB" id="A0A8S2MZN2"/>
<feature type="binding site" evidence="4">
    <location>
        <position position="70"/>
    </location>
    <ligand>
        <name>GTP</name>
        <dbReference type="ChEBI" id="CHEBI:37565"/>
    </ligand>
</feature>
<feature type="binding site" evidence="4">
    <location>
        <begin position="24"/>
        <end position="31"/>
    </location>
    <ligand>
        <name>GTP</name>
        <dbReference type="ChEBI" id="CHEBI:37565"/>
    </ligand>
</feature>
<reference evidence="8" key="1">
    <citation type="submission" date="2021-02" db="EMBL/GenBank/DDBJ databases">
        <authorList>
            <person name="Nowell W R."/>
        </authorList>
    </citation>
    <scope>NUCLEOTIDE SEQUENCE</scope>
</reference>
<dbReference type="GO" id="GO:0030010">
    <property type="term" value="P:establishment of cell polarity"/>
    <property type="evidence" value="ECO:0007669"/>
    <property type="project" value="UniProtKB-ARBA"/>
</dbReference>
<dbReference type="Proteomes" id="UP000682733">
    <property type="component" value="Unassembled WGS sequence"/>
</dbReference>
<evidence type="ECO:0000313" key="7">
    <source>
        <dbReference type="EMBL" id="CAF1161704.1"/>
    </source>
</evidence>
<feature type="compositionally biased region" description="Polar residues" evidence="6">
    <location>
        <begin position="188"/>
        <end position="199"/>
    </location>
</feature>
<feature type="region of interest" description="Disordered" evidence="6">
    <location>
        <begin position="188"/>
        <end position="210"/>
    </location>
</feature>
<dbReference type="SMART" id="SM00178">
    <property type="entry name" value="SAR"/>
    <property type="match status" value="1"/>
</dbReference>
<dbReference type="Proteomes" id="UP000677228">
    <property type="component" value="Unassembled WGS sequence"/>
</dbReference>